<sequence length="383" mass="42603">MSSEEDQTIVNLHFQGHNISSNDPASVVTEALQLCLSEEQALIKAPPGLDKALAAISLSEPISYDFLKTGFKAWFAYFLATGRNLMVKEYAARLSTSTLEQVAAEVSATDAHDSVDRRLQHILHSSDRGNSRSRLLANVQSSKVSLLLPPEPCSRPTKRRRSDSLRRNQQMASPSLLKTSIADAEVTMHEGSISEALQEWKTFEIDPQYEYAWPKARNLPFVFPHYMCTAIVKAGDTACVMLSFLSDPTECHFVVDISAREVQHVAKELFGVHTQVIQMRRCLVLEHSAMVDINRSVKPRGATNVPIDKLFGQVVSTAFRQGPQRMEELSNGEMLSRCLSMTIWETDDSPGRLDIGLEAQHAVAIWRGLWPDGLHSANIMPSS</sequence>
<feature type="region of interest" description="Disordered" evidence="1">
    <location>
        <begin position="147"/>
        <end position="174"/>
    </location>
</feature>
<reference evidence="2" key="1">
    <citation type="submission" date="2023-10" db="EMBL/GenBank/DDBJ databases">
        <authorList>
            <person name="Hackl T."/>
        </authorList>
    </citation>
    <scope>NUCLEOTIDE SEQUENCE</scope>
</reference>
<evidence type="ECO:0000313" key="2">
    <source>
        <dbReference type="EMBL" id="CAJ2506590.1"/>
    </source>
</evidence>
<proteinExistence type="predicted"/>
<name>A0AAI8VKG4_9PEZI</name>
<keyword evidence="3" id="KW-1185">Reference proteome</keyword>
<comment type="caution">
    <text evidence="2">The sequence shown here is derived from an EMBL/GenBank/DDBJ whole genome shotgun (WGS) entry which is preliminary data.</text>
</comment>
<dbReference type="Proteomes" id="UP001295740">
    <property type="component" value="Unassembled WGS sequence"/>
</dbReference>
<dbReference type="AlphaFoldDB" id="A0AAI8VKG4"/>
<evidence type="ECO:0000256" key="1">
    <source>
        <dbReference type="SAM" id="MobiDB-lite"/>
    </source>
</evidence>
<evidence type="ECO:0000313" key="3">
    <source>
        <dbReference type="Proteomes" id="UP001295740"/>
    </source>
</evidence>
<gene>
    <name evidence="2" type="ORF">KHLLAP_LOCUS7058</name>
</gene>
<organism evidence="2 3">
    <name type="scientific">Anthostomella pinea</name>
    <dbReference type="NCBI Taxonomy" id="933095"/>
    <lineage>
        <taxon>Eukaryota</taxon>
        <taxon>Fungi</taxon>
        <taxon>Dikarya</taxon>
        <taxon>Ascomycota</taxon>
        <taxon>Pezizomycotina</taxon>
        <taxon>Sordariomycetes</taxon>
        <taxon>Xylariomycetidae</taxon>
        <taxon>Xylariales</taxon>
        <taxon>Xylariaceae</taxon>
        <taxon>Anthostomella</taxon>
    </lineage>
</organism>
<protein>
    <submittedName>
        <fullName evidence="2">Uu.00g077760.m01.CDS01</fullName>
    </submittedName>
</protein>
<accession>A0AAI8VKG4</accession>
<dbReference type="EMBL" id="CAUWAG010000010">
    <property type="protein sequence ID" value="CAJ2506590.1"/>
    <property type="molecule type" value="Genomic_DNA"/>
</dbReference>